<proteinExistence type="predicted"/>
<feature type="compositionally biased region" description="Basic and acidic residues" evidence="2">
    <location>
        <begin position="2398"/>
        <end position="2414"/>
    </location>
</feature>
<feature type="region of interest" description="Disordered" evidence="2">
    <location>
        <begin position="1337"/>
        <end position="1356"/>
    </location>
</feature>
<feature type="compositionally biased region" description="Polar residues" evidence="2">
    <location>
        <begin position="451"/>
        <end position="461"/>
    </location>
</feature>
<feature type="region of interest" description="Disordered" evidence="2">
    <location>
        <begin position="2384"/>
        <end position="2414"/>
    </location>
</feature>
<feature type="compositionally biased region" description="Low complexity" evidence="2">
    <location>
        <begin position="219"/>
        <end position="229"/>
    </location>
</feature>
<feature type="coiled-coil region" evidence="1">
    <location>
        <begin position="2989"/>
        <end position="3023"/>
    </location>
</feature>
<dbReference type="PANTHER" id="PTHR40641:SF2">
    <property type="entry name" value="INVOLUCRIN REPEAT PROTEIN"/>
    <property type="match status" value="1"/>
</dbReference>
<feature type="region of interest" description="Disordered" evidence="2">
    <location>
        <begin position="450"/>
        <end position="482"/>
    </location>
</feature>
<sequence>MSVGGDGDTDNGSSSEGQTNAEAAAVHVAAQSDKTEERRSHRRKDKNKDKNPGAATTVATAADFDVEPTLTHEPQVRAIGVRGTCIGENQDREYHMEEQDDQEEKETGGREQNEGQQHQVEDAETNHSVVMEEESAYADADADADADAYAHETPHAHAYAHAHAHAHAQVDGPTCDSAASTPRAATQPSALHLDTVYDANPYSSSPSIPDLIRPRDNSPSRTTSNSISSKDSEYAGHTHSSPSGATHDIGASRLDESCPIEQESVGTETVDDAPQIIDEDANLTLVGKPLQEFPNPTQDNLTELACALPLPESPILDASTIIQHSISDLESNSPVVSSTHLSKAAFENEIGCGIQTTTEDVSIGEEFMTSVAIDGNAFESEITPSLPIALTNNPVARPNEKLGLELSSYVLQDLSLQEQELASQKTCDSPLGRVSEEGVAIDKKVDYFTEQDASSASPTNDSEIHAEEVPLPEAEVDDFEGHDKKERELDCELVIIKATSNTEFYAPEQESALQSLPQEPDAAIHTKNVSSPLAHIAVDKHRIPVVTVGSLPTNDPLPVAEAASASSGPIEEVGRDATHSPTLSRGQRRKRERKRERERKRKDREEVLAPSLAIASEPVASTEIELHEEKIDNSLEQNVVTPIYESLIDTTDVGFIEEETEGLGNAILDPELKPDTTALAPGDWHEKNVLDEVLIASQLALPDSDYSDAEAELGRDSIEIALSHEEAESDSTADGTSIHDSSITEAAANLGAQPVFEIEPILGDEALSGGSVSAGGEIISCPENMSADSIPCAIVASREPEVDSHEAKAVPVPEPTSEPETRDKSGAVPKVLIHPDTQFAFEEVLLPDITPENIPLPKNQMSEDEMFEEATTPIIHKSSCDIEASLVESSRGFEKNVLLFADVIHEPGQVDFNPGLEPADIPLPADSFDTDDEAIEREIKVRVDTKAVAGVELCNKPINGAASNYDVPIDSTRESHDIPFGADAYRDLYLPDTSCYSSESCANSDSDSELCDDALAIVAASEHVSINHVEAQEDVSTEEDQTSVLGQNAEEVLSIDKNTEGIDGVFPVVAEFGTEEPLQSPNAQLEYCDEDHMTPGDAFPNDPEQLSASSSRGIEAEVAVHVDPTLVPLPFDVQDLGVDGESSQKYVELEPESWLSLFRGIPDVIDEYEVPKAQVAPEMLTEEREDTLATNEVIVVSAIEDDHVLIERLEASDNSGPLSCREAPVAEESFATETPAIFEETFVVEETHSTERMTEIPESTHVNAVSSSEALLPTDEELLGPEAIIEEPSVFDEPPIPQQASGTAETGPLEEPVLEDPTVPETLFGVEEPYIAEIAASVVAEDPPNEPVSDGKSIPAMDIPPPLSLQETTEEASAIEISPIIEGLEPIVTEEAQEKCQQVSEPSSQPTLVPSFDFAKNLLATMPWAAGLGFAASGKNNIISESSLLAETAVDATVSEADEPVATLEEPTVVLNPIAQAVEPESQPPAQKYLEQPPNTTEPVLGTTPKIDTQQDTIQGVRDDWMPRKNSKRRKKRNNSRAISPSLARDVTGAAEAKDTPVTEVTESAESTSTRSLDGRTPPKVTQEVLAVCTTSETKRSTSMDEVSLLVAEDTVNSDFNSGHDSVVSTTAAPMVPESDLSKTPRLGTESLIFTELNEPKFDDNFLDDSISFSAPTSVVAESFAQSEGNSTSLPQFSVGTLTVAAGATTLAAAVSPIKDTSEQITTENASEEPIPPVLFTVKKPTPSTSRSHTPDHFPDSSNARKKIPASDYVNDSWMPKPNVYRQRRNRSRSRSRSRSRADIDMSNADSGKENLITSATNSRGRLSLPVSLPTESETVDIENSRSLRIEPHVLDTPAKESALIIQPPVPVASAAVLTPVETFEGILTKDNISVDTSSFLEKQVSTNKNTAASTWNSSSWGFNRDNTANISDSGAEAISSQILLTIGGEGGALESPTKESLQPTEFEPPAYNLESLASKRASQEVSQKVPQETPREAPEQISEEQISVAARKKRRSRKTLPLNAESIEDLAKLTVEALEEHARQNSAPPSPDRGPSFTMISNDAISELAPMSEIGDLPGPAAPQPVAEPSFSYTPMSPLLETNEHDEDLDFPSFYTKRSNKRRSRARRSLLIDSQSVAEVPETSDTCTTPPPLATEAVTPSKTMKKTLRPRDKGKSTESVISETPPSPPRLNDGAFSVLPDFDDDCGSENYGYPHKDRTANMSFLTEISETDSLTTAYTAKESQWWYNKDLGASQSGKPLVARAPLRVPDPCPRVSSPSLSRPASRQQAYLHSLRAPEGEKARGPNTSEKAPESHLGLRRTGSTISNRSFEIEQASKAVNWRQSSLVRAAEIATLSTSLAGGVSNLASKFVSQTTTEKDNIPAIATTSLSRSGSNMSLQSEKYKLDDDEEKGKNEDEELALDKVEMSSEEQLKKKEEMQLSCAKDLIARLKAQDRTQDVIKRAESPLPLDHDDPRGREASMLPSVAAVERASHRDRDSVKLRTVPSHFDLRDGSSCDESLDNHANNTTADSESTLTMRSPTRPTSYILPPLKEDPKEPSSGAVPGALTPRRTSRYSLNRPASPFDRSITGSPLLRDSQSKAVEDSNSNEQTTTLRDPTAGNAVPRVASPRPRNSMYRDPEKKLQHSPFQERTFRDSPLRRTPTLREPSPDQNHVEPQKNKDAPMPDPINRRLRFNQRVPPLDPESLALDLAGSSPAAATPAPTSARSVSDSFVPRPLDRSATTSLTATTNMPTSISAGQLPVARRSISNTSLVRQSTLPLAPRPGSSSSTANVRSLRLRRTDRRLTAGLRGSQSHNDLTLNQEGTEKLEDFRSSLYSIRAAEDGNSDPIANEGRVRAKEAAKDEAESERECYEGLGDAQMGSPISSVRPHSMRRRQSMQVIELTNHVNQLIEENQALMEERQNFEVGIARQAAAVLTERNAEIDNLKHTLIQVRKELSRIREVNSGLKDANNRLSTKNTEATREIERSRAIHEDVDKAIQERDQEIANLRSQLEESRARIRELQAQILASAGAPETYLHIFNEDHFDTRCNSLFQHIQQWVLRFSKFSDMHICRPTIHIHDEKILDRLDNAVLDGTNVDHYLRDRVKRRDVFMSVTMNMVWEFVFTRFLFGMDREQRGKLKQLEKHLSDIGPPVAVRQWRAITLTLLSRRENFRKQRHQDTEAVVQAIILTLSALLPPPQNLQAQIQTQLRRVMHEAVDLSMEMRRQKAEYKMIPPPEPEYDTEGELVEPVPFRASTMHIVNSSKFTETPEQIEARGASVRMVLFPLVVKKANDAGEGDEEIVVFPAQVILYQPRKASNSTAQSSENGGVSVHSQMPPDDSQASVERENGR</sequence>
<feature type="region of interest" description="Disordered" evidence="2">
    <location>
        <begin position="1480"/>
        <end position="1577"/>
    </location>
</feature>
<feature type="compositionally biased region" description="Low complexity" evidence="2">
    <location>
        <begin position="1558"/>
        <end position="1570"/>
    </location>
</feature>
<feature type="region of interest" description="Disordered" evidence="2">
    <location>
        <begin position="2292"/>
        <end position="2319"/>
    </location>
</feature>
<feature type="region of interest" description="Disordered" evidence="2">
    <location>
        <begin position="197"/>
        <end position="251"/>
    </location>
</feature>
<comment type="caution">
    <text evidence="3">The sequence shown here is derived from an EMBL/GenBank/DDBJ whole genome shotgun (WGS) entry which is preliminary data.</text>
</comment>
<dbReference type="EMBL" id="JAWDJO010000220">
    <property type="protein sequence ID" value="KAL1889351.1"/>
    <property type="molecule type" value="Genomic_DNA"/>
</dbReference>
<feature type="region of interest" description="Disordered" evidence="2">
    <location>
        <begin position="1715"/>
        <end position="1811"/>
    </location>
</feature>
<feature type="coiled-coil region" evidence="1">
    <location>
        <begin position="2897"/>
        <end position="2960"/>
    </location>
</feature>
<feature type="compositionally biased region" description="Polar residues" evidence="2">
    <location>
        <begin position="3313"/>
        <end position="3331"/>
    </location>
</feature>
<dbReference type="InterPro" id="IPR053268">
    <property type="entry name" value="Woronin_anchor"/>
</dbReference>
<feature type="compositionally biased region" description="Low complexity" evidence="2">
    <location>
        <begin position="2710"/>
        <end position="2722"/>
    </location>
</feature>
<evidence type="ECO:0000256" key="1">
    <source>
        <dbReference type="SAM" id="Coils"/>
    </source>
</evidence>
<keyword evidence="4" id="KW-1185">Reference proteome</keyword>
<feature type="compositionally biased region" description="Polar residues" evidence="2">
    <location>
        <begin position="2737"/>
        <end position="2754"/>
    </location>
</feature>
<feature type="compositionally biased region" description="Low complexity" evidence="2">
    <location>
        <begin position="10"/>
        <end position="30"/>
    </location>
</feature>
<feature type="region of interest" description="Disordered" evidence="2">
    <location>
        <begin position="1975"/>
        <end position="2014"/>
    </location>
</feature>
<feature type="compositionally biased region" description="Basic residues" evidence="2">
    <location>
        <begin position="1782"/>
        <end position="1795"/>
    </location>
</feature>
<feature type="region of interest" description="Disordered" evidence="2">
    <location>
        <begin position="2700"/>
        <end position="2759"/>
    </location>
</feature>
<feature type="region of interest" description="Disordered" evidence="2">
    <location>
        <begin position="2504"/>
        <end position="2686"/>
    </location>
</feature>
<feature type="compositionally biased region" description="Polar residues" evidence="2">
    <location>
        <begin position="2129"/>
        <end position="2145"/>
    </location>
</feature>
<feature type="compositionally biased region" description="Basic residues" evidence="2">
    <location>
        <begin position="1525"/>
        <end position="1535"/>
    </location>
</feature>
<gene>
    <name evidence="3" type="ORF">Cpir12675_005824</name>
</gene>
<evidence type="ECO:0000313" key="4">
    <source>
        <dbReference type="Proteomes" id="UP001583280"/>
    </source>
</evidence>
<feature type="region of interest" description="Disordered" evidence="2">
    <location>
        <begin position="3313"/>
        <end position="3348"/>
    </location>
</feature>
<feature type="region of interest" description="Disordered" evidence="2">
    <location>
        <begin position="550"/>
        <end position="608"/>
    </location>
</feature>
<feature type="compositionally biased region" description="Basic residues" evidence="2">
    <location>
        <begin position="2115"/>
        <end position="2125"/>
    </location>
</feature>
<feature type="compositionally biased region" description="Polar residues" evidence="2">
    <location>
        <begin position="2601"/>
        <end position="2612"/>
    </location>
</feature>
<protein>
    <submittedName>
        <fullName evidence="3">Uncharacterized protein</fullName>
    </submittedName>
</protein>
<feature type="region of interest" description="Disordered" evidence="2">
    <location>
        <begin position="2037"/>
        <end position="2196"/>
    </location>
</feature>
<evidence type="ECO:0000256" key="2">
    <source>
        <dbReference type="SAM" id="MobiDB-lite"/>
    </source>
</evidence>
<feature type="compositionally biased region" description="Acidic residues" evidence="2">
    <location>
        <begin position="131"/>
        <end position="143"/>
    </location>
</feature>
<keyword evidence="1" id="KW-0175">Coiled coil</keyword>
<reference evidence="3 4" key="1">
    <citation type="journal article" date="2024" name="IMA Fungus">
        <title>IMA Genome - F19 : A genome assembly and annotation guide to empower mycologists, including annotated draft genome sequences of Ceratocystis pirilliformis, Diaporthe australafricana, Fusarium ophioides, Paecilomyces lecythidis, and Sporothrix stenoceras.</title>
        <authorList>
            <person name="Aylward J."/>
            <person name="Wilson A.M."/>
            <person name="Visagie C.M."/>
            <person name="Spraker J."/>
            <person name="Barnes I."/>
            <person name="Buitendag C."/>
            <person name="Ceriani C."/>
            <person name="Del Mar Angel L."/>
            <person name="du Plessis D."/>
            <person name="Fuchs T."/>
            <person name="Gasser K."/>
            <person name="Kramer D."/>
            <person name="Li W."/>
            <person name="Munsamy K."/>
            <person name="Piso A."/>
            <person name="Price J.L."/>
            <person name="Sonnekus B."/>
            <person name="Thomas C."/>
            <person name="van der Nest A."/>
            <person name="van Dijk A."/>
            <person name="van Heerden A."/>
            <person name="van Vuuren N."/>
            <person name="Yilmaz N."/>
            <person name="Duong T.A."/>
            <person name="van der Merwe N.A."/>
            <person name="Wingfield M.J."/>
            <person name="Wingfield B.D."/>
        </authorList>
    </citation>
    <scope>NUCLEOTIDE SEQUENCE [LARGE SCALE GENOMIC DNA]</scope>
    <source>
        <strain evidence="3 4">CMW 12675</strain>
    </source>
</reference>
<feature type="compositionally biased region" description="Basic residues" evidence="2">
    <location>
        <begin position="586"/>
        <end position="602"/>
    </location>
</feature>
<accession>A0ABR3YM30</accession>
<feature type="region of interest" description="Disordered" evidence="2">
    <location>
        <begin position="1290"/>
        <end position="1313"/>
    </location>
</feature>
<feature type="region of interest" description="Disordered" evidence="2">
    <location>
        <begin position="805"/>
        <end position="825"/>
    </location>
</feature>
<feature type="region of interest" description="Disordered" evidence="2">
    <location>
        <begin position="1"/>
        <end position="143"/>
    </location>
</feature>
<organism evidence="3 4">
    <name type="scientific">Ceratocystis pirilliformis</name>
    <dbReference type="NCBI Taxonomy" id="259994"/>
    <lineage>
        <taxon>Eukaryota</taxon>
        <taxon>Fungi</taxon>
        <taxon>Dikarya</taxon>
        <taxon>Ascomycota</taxon>
        <taxon>Pezizomycotina</taxon>
        <taxon>Sordariomycetes</taxon>
        <taxon>Hypocreomycetidae</taxon>
        <taxon>Microascales</taxon>
        <taxon>Ceratocystidaceae</taxon>
        <taxon>Ceratocystis</taxon>
    </lineage>
</organism>
<feature type="region of interest" description="Disordered" evidence="2">
    <location>
        <begin position="2772"/>
        <end position="2791"/>
    </location>
</feature>
<evidence type="ECO:0000313" key="3">
    <source>
        <dbReference type="EMBL" id="KAL1889351.1"/>
    </source>
</evidence>
<feature type="compositionally biased region" description="Polar residues" evidence="2">
    <location>
        <begin position="2384"/>
        <end position="2397"/>
    </location>
</feature>
<name>A0ABR3YM30_9PEZI</name>
<dbReference type="Proteomes" id="UP001583280">
    <property type="component" value="Unassembled WGS sequence"/>
</dbReference>
<feature type="compositionally biased region" description="Basic and acidic residues" evidence="2">
    <location>
        <begin position="105"/>
        <end position="125"/>
    </location>
</feature>
<dbReference type="PANTHER" id="PTHR40641">
    <property type="entry name" value="INVOLUCRIN REPEAT PROTEIN (AFU_ORTHOLOGUE AFUA_2G08060)"/>
    <property type="match status" value="1"/>
</dbReference>
<feature type="compositionally biased region" description="Polar residues" evidence="2">
    <location>
        <begin position="2519"/>
        <end position="2541"/>
    </location>
</feature>
<feature type="compositionally biased region" description="Basic and acidic residues" evidence="2">
    <location>
        <begin position="2669"/>
        <end position="2680"/>
    </location>
</feature>